<dbReference type="InterPro" id="IPR027417">
    <property type="entry name" value="P-loop_NTPase"/>
</dbReference>
<dbReference type="Gene3D" id="1.20.120.1380">
    <property type="entry name" value="Flagellar FlhF biosynthesis protein, N domain"/>
    <property type="match status" value="1"/>
</dbReference>
<keyword evidence="16" id="KW-0282">Flagellum</keyword>
<dbReference type="Gene3D" id="3.40.50.300">
    <property type="entry name" value="P-loop containing nucleotide triphosphate hydrolases"/>
    <property type="match status" value="1"/>
</dbReference>
<evidence type="ECO:0000256" key="11">
    <source>
        <dbReference type="ARBA" id="ARBA00023225"/>
    </source>
</evidence>
<evidence type="ECO:0000259" key="14">
    <source>
        <dbReference type="SMART" id="SM00382"/>
    </source>
</evidence>
<evidence type="ECO:0000256" key="13">
    <source>
        <dbReference type="ARBA" id="ARBA00030866"/>
    </source>
</evidence>
<dbReference type="PANTHER" id="PTHR43134">
    <property type="entry name" value="SIGNAL RECOGNITION PARTICLE RECEPTOR SUBUNIT ALPHA"/>
    <property type="match status" value="1"/>
</dbReference>
<protein>
    <recommendedName>
        <fullName evidence="3">Flagellar biosynthesis protein FlhF</fullName>
    </recommendedName>
    <alternativeName>
        <fullName evidence="13">Flagella-associated GTP-binding protein</fullName>
    </alternativeName>
</protein>
<dbReference type="CDD" id="cd17873">
    <property type="entry name" value="FlhF"/>
    <property type="match status" value="1"/>
</dbReference>
<dbReference type="InterPro" id="IPR020006">
    <property type="entry name" value="FlhF"/>
</dbReference>
<dbReference type="InterPro" id="IPR000897">
    <property type="entry name" value="SRP54_GTPase_dom"/>
</dbReference>
<dbReference type="GO" id="GO:0005886">
    <property type="term" value="C:plasma membrane"/>
    <property type="evidence" value="ECO:0007669"/>
    <property type="project" value="UniProtKB-SubCell"/>
</dbReference>
<dbReference type="InterPro" id="IPR003593">
    <property type="entry name" value="AAA+_ATPase"/>
</dbReference>
<evidence type="ECO:0000256" key="1">
    <source>
        <dbReference type="ARBA" id="ARBA00004413"/>
    </source>
</evidence>
<accession>A0A0W8E557</accession>
<keyword evidence="16" id="KW-0966">Cell projection</keyword>
<organism evidence="16">
    <name type="scientific">hydrocarbon metagenome</name>
    <dbReference type="NCBI Taxonomy" id="938273"/>
    <lineage>
        <taxon>unclassified sequences</taxon>
        <taxon>metagenomes</taxon>
        <taxon>ecological metagenomes</taxon>
    </lineage>
</organism>
<name>A0A0W8E557_9ZZZZ</name>
<keyword evidence="4" id="KW-0813">Transport</keyword>
<dbReference type="PANTHER" id="PTHR43134:SF3">
    <property type="entry name" value="FLAGELLAR BIOSYNTHESIS PROTEIN FLHF"/>
    <property type="match status" value="1"/>
</dbReference>
<gene>
    <name evidence="16" type="ORF">ASZ90_019042</name>
</gene>
<dbReference type="AlphaFoldDB" id="A0A0W8E557"/>
<keyword evidence="10" id="KW-0472">Membrane</keyword>
<dbReference type="GO" id="GO:0044781">
    <property type="term" value="P:bacterial-type flagellum organization"/>
    <property type="evidence" value="ECO:0007669"/>
    <property type="project" value="UniProtKB-KW"/>
</dbReference>
<comment type="similarity">
    <text evidence="2">Belongs to the GTP-binding SRP family.</text>
</comment>
<feature type="domain" description="SRP54-type proteins GTP-binding" evidence="15">
    <location>
        <begin position="197"/>
        <end position="388"/>
    </location>
</feature>
<evidence type="ECO:0000256" key="3">
    <source>
        <dbReference type="ARBA" id="ARBA00014919"/>
    </source>
</evidence>
<dbReference type="GO" id="GO:0003924">
    <property type="term" value="F:GTPase activity"/>
    <property type="evidence" value="ECO:0007669"/>
    <property type="project" value="InterPro"/>
</dbReference>
<keyword evidence="16" id="KW-0969">Cilium</keyword>
<dbReference type="SUPFAM" id="SSF52540">
    <property type="entry name" value="P-loop containing nucleoside triphosphate hydrolases"/>
    <property type="match status" value="1"/>
</dbReference>
<evidence type="ECO:0000256" key="10">
    <source>
        <dbReference type="ARBA" id="ARBA00023136"/>
    </source>
</evidence>
<dbReference type="EMBL" id="LNQE01001877">
    <property type="protein sequence ID" value="KUG03609.1"/>
    <property type="molecule type" value="Genomic_DNA"/>
</dbReference>
<reference evidence="16" key="1">
    <citation type="journal article" date="2015" name="Proc. Natl. Acad. Sci. U.S.A.">
        <title>Networks of energetic and metabolic interactions define dynamics in microbial communities.</title>
        <authorList>
            <person name="Embree M."/>
            <person name="Liu J.K."/>
            <person name="Al-Bassam M.M."/>
            <person name="Zengler K."/>
        </authorList>
    </citation>
    <scope>NUCLEOTIDE SEQUENCE</scope>
</reference>
<dbReference type="GO" id="GO:0005525">
    <property type="term" value="F:GTP binding"/>
    <property type="evidence" value="ECO:0007669"/>
    <property type="project" value="UniProtKB-KW"/>
</dbReference>
<dbReference type="InterPro" id="IPR047040">
    <property type="entry name" value="FlhF__GTPase_dom"/>
</dbReference>
<evidence type="ECO:0000256" key="8">
    <source>
        <dbReference type="ARBA" id="ARBA00022927"/>
    </source>
</evidence>
<evidence type="ECO:0000256" key="7">
    <source>
        <dbReference type="ARBA" id="ARBA00022795"/>
    </source>
</evidence>
<evidence type="ECO:0000256" key="6">
    <source>
        <dbReference type="ARBA" id="ARBA00022741"/>
    </source>
</evidence>
<evidence type="ECO:0000256" key="5">
    <source>
        <dbReference type="ARBA" id="ARBA00022475"/>
    </source>
</evidence>
<dbReference type="GO" id="GO:0005047">
    <property type="term" value="F:signal recognition particle binding"/>
    <property type="evidence" value="ECO:0007669"/>
    <property type="project" value="TreeGrafter"/>
</dbReference>
<keyword evidence="7" id="KW-1005">Bacterial flagellum biogenesis</keyword>
<comment type="subcellular location">
    <subcellularLocation>
        <location evidence="1">Cell membrane</location>
        <topology evidence="1">Peripheral membrane protein</topology>
        <orientation evidence="1">Cytoplasmic side</orientation>
    </subcellularLocation>
</comment>
<feature type="domain" description="AAA+ ATPase" evidence="14">
    <location>
        <begin position="196"/>
        <end position="343"/>
    </location>
</feature>
<dbReference type="FunFam" id="3.40.50.300:FF:000695">
    <property type="entry name" value="Flagellar biosynthesis regulator FlhF"/>
    <property type="match status" value="1"/>
</dbReference>
<dbReference type="Pfam" id="PF00448">
    <property type="entry name" value="SRP54"/>
    <property type="match status" value="1"/>
</dbReference>
<evidence type="ECO:0000313" key="16">
    <source>
        <dbReference type="EMBL" id="KUG03609.1"/>
    </source>
</evidence>
<keyword evidence="11" id="KW-1006">Bacterial flagellum protein export</keyword>
<evidence type="ECO:0000256" key="9">
    <source>
        <dbReference type="ARBA" id="ARBA00023134"/>
    </source>
</evidence>
<comment type="function">
    <text evidence="12">Necessary for flagellar biosynthesis. May be involved in translocation of the flagellum.</text>
</comment>
<dbReference type="GO" id="GO:0006614">
    <property type="term" value="P:SRP-dependent cotranslational protein targeting to membrane"/>
    <property type="evidence" value="ECO:0007669"/>
    <property type="project" value="InterPro"/>
</dbReference>
<keyword evidence="8" id="KW-0653">Protein transport</keyword>
<keyword evidence="9" id="KW-0342">GTP-binding</keyword>
<evidence type="ECO:0000256" key="2">
    <source>
        <dbReference type="ARBA" id="ARBA00008531"/>
    </source>
</evidence>
<evidence type="ECO:0000256" key="4">
    <source>
        <dbReference type="ARBA" id="ARBA00022448"/>
    </source>
</evidence>
<dbReference type="SMART" id="SM00382">
    <property type="entry name" value="AAA"/>
    <property type="match status" value="1"/>
</dbReference>
<keyword evidence="6" id="KW-0547">Nucleotide-binding</keyword>
<proteinExistence type="inferred from homology"/>
<comment type="caution">
    <text evidence="16">The sequence shown here is derived from an EMBL/GenBank/DDBJ whole genome shotgun (WGS) entry which is preliminary data.</text>
</comment>
<evidence type="ECO:0000256" key="12">
    <source>
        <dbReference type="ARBA" id="ARBA00025337"/>
    </source>
</evidence>
<dbReference type="NCBIfam" id="TIGR03499">
    <property type="entry name" value="FlhF"/>
    <property type="match status" value="1"/>
</dbReference>
<dbReference type="GO" id="GO:0015031">
    <property type="term" value="P:protein transport"/>
    <property type="evidence" value="ECO:0007669"/>
    <property type="project" value="UniProtKB-KW"/>
</dbReference>
<evidence type="ECO:0000259" key="15">
    <source>
        <dbReference type="SMART" id="SM00962"/>
    </source>
</evidence>
<dbReference type="SMART" id="SM00962">
    <property type="entry name" value="SRP54"/>
    <property type="match status" value="1"/>
</dbReference>
<sequence length="393" mass="44156">MKIKKYVAKDFKSAIKQAQDEMGSDAIILHTRQLKKNRFLGFLSPYHVEITVAVDENLKVNTDLKREKMFSTLTSLEPKDIPAGKSLETVDLNYSASEDPLLAELQQMKDLMSDIKMKMHEVGVIKGISEPAQHFYQILVNNNVNQDIAMSIVSNIESNLPEQKIDDETWVRDVCINVLQDYISDISPITVTPGKKGHIVFMVGPTGVGKTTTIAKLAANMTFLERKTVALITLDTYRVSAAEQLRTFAEIIGIPISVVFNSTDFKEAVQAYQENDIIFVDTAGRSPRNPKQMEELKSYLNIARPDETILVLSVTTHSQDLINIYRQFAPMKIDKVIFTKLDETYSYGQILNTVYEINKPVAYLTTGQNVPDDIEVPDPLHLASLLLRKDGLA</sequence>
<keyword evidence="5" id="KW-1003">Cell membrane</keyword>